<comment type="caution">
    <text evidence="1">The sequence shown here is derived from an EMBL/GenBank/DDBJ whole genome shotgun (WGS) entry which is preliminary data.</text>
</comment>
<dbReference type="PROSITE" id="PS51318">
    <property type="entry name" value="TAT"/>
    <property type="match status" value="1"/>
</dbReference>
<dbReference type="InterPro" id="IPR009078">
    <property type="entry name" value="Ferritin-like_SF"/>
</dbReference>
<evidence type="ECO:0000313" key="2">
    <source>
        <dbReference type="Proteomes" id="UP000321058"/>
    </source>
</evidence>
<accession>A0A512N618</accession>
<dbReference type="InterPro" id="IPR012347">
    <property type="entry name" value="Ferritin-like"/>
</dbReference>
<name>A0A512N618_9HYPH</name>
<dbReference type="AlphaFoldDB" id="A0A512N618"/>
<dbReference type="Pfam" id="PF13668">
    <property type="entry name" value="Ferritin_2"/>
    <property type="match status" value="1"/>
</dbReference>
<proteinExistence type="predicted"/>
<protein>
    <submittedName>
        <fullName evidence="1">Exported protein</fullName>
    </submittedName>
</protein>
<dbReference type="InterPro" id="IPR006311">
    <property type="entry name" value="TAT_signal"/>
</dbReference>
<reference evidence="1 2" key="1">
    <citation type="submission" date="2019-07" db="EMBL/GenBank/DDBJ databases">
        <title>Whole genome shotgun sequence of Reyranella soli NBRC 108950.</title>
        <authorList>
            <person name="Hosoyama A."/>
            <person name="Uohara A."/>
            <person name="Ohji S."/>
            <person name="Ichikawa N."/>
        </authorList>
    </citation>
    <scope>NUCLEOTIDE SEQUENCE [LARGE SCALE GENOMIC DNA]</scope>
    <source>
        <strain evidence="1 2">NBRC 108950</strain>
    </source>
</reference>
<sequence>MTQMIDLRRRGLLRGSGITVLSASAVALLAGCERKAVAQSANGGAAANDVGILNTALALENEAISAYQLGAQSGLLQKPVLEVAVLFQTHHKEHRDALIATIRKLGGTPVAAKSDAEVAQALNASALKTQTDVLRLAQRLEKGAANAYIGVIPSFGDRNLAQVSARLAADEAMHWTVLTQALKDPLPAKALSFGA</sequence>
<dbReference type="Gene3D" id="1.20.1260.10">
    <property type="match status" value="1"/>
</dbReference>
<dbReference type="SUPFAM" id="SSF47240">
    <property type="entry name" value="Ferritin-like"/>
    <property type="match status" value="1"/>
</dbReference>
<evidence type="ECO:0000313" key="1">
    <source>
        <dbReference type="EMBL" id="GEP54437.1"/>
    </source>
</evidence>
<keyword evidence="2" id="KW-1185">Reference proteome</keyword>
<organism evidence="1 2">
    <name type="scientific">Reyranella soli</name>
    <dbReference type="NCBI Taxonomy" id="1230389"/>
    <lineage>
        <taxon>Bacteria</taxon>
        <taxon>Pseudomonadati</taxon>
        <taxon>Pseudomonadota</taxon>
        <taxon>Alphaproteobacteria</taxon>
        <taxon>Hyphomicrobiales</taxon>
        <taxon>Reyranellaceae</taxon>
        <taxon>Reyranella</taxon>
    </lineage>
</organism>
<dbReference type="EMBL" id="BKAJ01000030">
    <property type="protein sequence ID" value="GEP54437.1"/>
    <property type="molecule type" value="Genomic_DNA"/>
</dbReference>
<gene>
    <name evidence="1" type="ORF">RSO01_16030</name>
</gene>
<dbReference type="Proteomes" id="UP000321058">
    <property type="component" value="Unassembled WGS sequence"/>
</dbReference>
<dbReference type="CDD" id="cd00657">
    <property type="entry name" value="Ferritin_like"/>
    <property type="match status" value="1"/>
</dbReference>